<dbReference type="SUPFAM" id="SSF53822">
    <property type="entry name" value="Periplasmic binding protein-like I"/>
    <property type="match status" value="1"/>
</dbReference>
<evidence type="ECO:0000259" key="4">
    <source>
        <dbReference type="PROSITE" id="PS50932"/>
    </source>
</evidence>
<keyword evidence="3" id="KW-0804">Transcription</keyword>
<dbReference type="Gene3D" id="3.40.50.2300">
    <property type="match status" value="2"/>
</dbReference>
<evidence type="ECO:0000313" key="6">
    <source>
        <dbReference type="Proteomes" id="UP001500622"/>
    </source>
</evidence>
<dbReference type="Pfam" id="PF13377">
    <property type="entry name" value="Peripla_BP_3"/>
    <property type="match status" value="1"/>
</dbReference>
<dbReference type="RefSeq" id="WP_345215781.1">
    <property type="nucleotide sequence ID" value="NZ_BAABGN010000007.1"/>
</dbReference>
<dbReference type="PANTHER" id="PTHR30146:SF109">
    <property type="entry name" value="HTH-TYPE TRANSCRIPTIONAL REGULATOR GALS"/>
    <property type="match status" value="1"/>
</dbReference>
<dbReference type="SMART" id="SM00354">
    <property type="entry name" value="HTH_LACI"/>
    <property type="match status" value="1"/>
</dbReference>
<dbReference type="InterPro" id="IPR046335">
    <property type="entry name" value="LacI/GalR-like_sensor"/>
</dbReference>
<evidence type="ECO:0000313" key="5">
    <source>
        <dbReference type="EMBL" id="GAA4422323.1"/>
    </source>
</evidence>
<dbReference type="SUPFAM" id="SSF47413">
    <property type="entry name" value="lambda repressor-like DNA-binding domains"/>
    <property type="match status" value="1"/>
</dbReference>
<keyword evidence="2 5" id="KW-0238">DNA-binding</keyword>
<dbReference type="PROSITE" id="PS00356">
    <property type="entry name" value="HTH_LACI_1"/>
    <property type="match status" value="1"/>
</dbReference>
<dbReference type="Gene3D" id="1.10.260.40">
    <property type="entry name" value="lambda repressor-like DNA-binding domains"/>
    <property type="match status" value="1"/>
</dbReference>
<protein>
    <submittedName>
        <fullName evidence="5">LacI family DNA-binding transcriptional regulator</fullName>
    </submittedName>
</protein>
<organism evidence="5 6">
    <name type="scientific">Georgenia halophila</name>
    <dbReference type="NCBI Taxonomy" id="620889"/>
    <lineage>
        <taxon>Bacteria</taxon>
        <taxon>Bacillati</taxon>
        <taxon>Actinomycetota</taxon>
        <taxon>Actinomycetes</taxon>
        <taxon>Micrococcales</taxon>
        <taxon>Bogoriellaceae</taxon>
        <taxon>Georgenia</taxon>
    </lineage>
</organism>
<dbReference type="InterPro" id="IPR028082">
    <property type="entry name" value="Peripla_BP_I"/>
</dbReference>
<evidence type="ECO:0000256" key="2">
    <source>
        <dbReference type="ARBA" id="ARBA00023125"/>
    </source>
</evidence>
<proteinExistence type="predicted"/>
<dbReference type="GO" id="GO:0003677">
    <property type="term" value="F:DNA binding"/>
    <property type="evidence" value="ECO:0007669"/>
    <property type="project" value="UniProtKB-KW"/>
</dbReference>
<evidence type="ECO:0000256" key="1">
    <source>
        <dbReference type="ARBA" id="ARBA00023015"/>
    </source>
</evidence>
<name>A0ABP8L517_9MICO</name>
<dbReference type="PANTHER" id="PTHR30146">
    <property type="entry name" value="LACI-RELATED TRANSCRIPTIONAL REPRESSOR"/>
    <property type="match status" value="1"/>
</dbReference>
<dbReference type="Pfam" id="PF00356">
    <property type="entry name" value="LacI"/>
    <property type="match status" value="1"/>
</dbReference>
<dbReference type="Proteomes" id="UP001500622">
    <property type="component" value="Unassembled WGS sequence"/>
</dbReference>
<keyword evidence="1" id="KW-0805">Transcription regulation</keyword>
<keyword evidence="6" id="KW-1185">Reference proteome</keyword>
<comment type="caution">
    <text evidence="5">The sequence shown here is derived from an EMBL/GenBank/DDBJ whole genome shotgun (WGS) entry which is preliminary data.</text>
</comment>
<dbReference type="CDD" id="cd01574">
    <property type="entry name" value="PBP1_LacI"/>
    <property type="match status" value="1"/>
</dbReference>
<accession>A0ABP8L517</accession>
<sequence length="357" mass="38277">MRPEAQQRPARPVMLDVARRAGVSLKTVSRVINEEPNVRPAVRNRVRAAIRALGYRPNSAARTLAARSSHVIGVVALGSALYGPASQMFGVERAAWQAGYSVVVSSLGETTTEELVRAVGELVDHGVDGIVIAAPVHVAPVAADELLQGIPAVSLDRFPDEMGLPAVLSDQRTGSRDATEHLLRLGHETVWHVAGPFSWHPTQERMTGWREALESAGIPVPEPVEGDWSAGTGYAIGRELAARPEVTAVFAANDHTAMGLMRAFFDAGRRIPDDVSIVGFDDVPEAEHLLIPLSTVRQDFEAATRRAVGELLSMLRADGRPAVPDLTFVPVELKIRASSGPPGGIRTQAPMTMADQE</sequence>
<dbReference type="InterPro" id="IPR000843">
    <property type="entry name" value="HTH_LacI"/>
</dbReference>
<feature type="domain" description="HTH lacI-type" evidence="4">
    <location>
        <begin position="12"/>
        <end position="66"/>
    </location>
</feature>
<evidence type="ECO:0000256" key="3">
    <source>
        <dbReference type="ARBA" id="ARBA00023163"/>
    </source>
</evidence>
<dbReference type="InterPro" id="IPR010982">
    <property type="entry name" value="Lambda_DNA-bd_dom_sf"/>
</dbReference>
<reference evidence="6" key="1">
    <citation type="journal article" date="2019" name="Int. J. Syst. Evol. Microbiol.">
        <title>The Global Catalogue of Microorganisms (GCM) 10K type strain sequencing project: providing services to taxonomists for standard genome sequencing and annotation.</title>
        <authorList>
            <consortium name="The Broad Institute Genomics Platform"/>
            <consortium name="The Broad Institute Genome Sequencing Center for Infectious Disease"/>
            <person name="Wu L."/>
            <person name="Ma J."/>
        </authorList>
    </citation>
    <scope>NUCLEOTIDE SEQUENCE [LARGE SCALE GENOMIC DNA]</scope>
    <source>
        <strain evidence="6">JCM 17810</strain>
    </source>
</reference>
<gene>
    <name evidence="5" type="ORF">GCM10023169_16540</name>
</gene>
<dbReference type="CDD" id="cd01392">
    <property type="entry name" value="HTH_LacI"/>
    <property type="match status" value="1"/>
</dbReference>
<dbReference type="PROSITE" id="PS50932">
    <property type="entry name" value="HTH_LACI_2"/>
    <property type="match status" value="1"/>
</dbReference>
<dbReference type="EMBL" id="BAABGN010000007">
    <property type="protein sequence ID" value="GAA4422323.1"/>
    <property type="molecule type" value="Genomic_DNA"/>
</dbReference>